<proteinExistence type="predicted"/>
<reference evidence="3" key="2">
    <citation type="submission" date="2025-08" db="UniProtKB">
        <authorList>
            <consortium name="Ensembl"/>
        </authorList>
    </citation>
    <scope>IDENTIFICATION</scope>
</reference>
<feature type="coiled-coil region" evidence="1">
    <location>
        <begin position="2"/>
        <end position="64"/>
    </location>
</feature>
<dbReference type="Pfam" id="PF14073">
    <property type="entry name" value="Cep57_CLD"/>
    <property type="match status" value="1"/>
</dbReference>
<keyword evidence="4" id="KW-1185">Reference proteome</keyword>
<reference evidence="3 4" key="1">
    <citation type="journal article" date="2012" name="Nature">
        <title>The genomic landscape of species divergence in Ficedula flycatchers.</title>
        <authorList>
            <person name="Ellegren H."/>
            <person name="Smeds L."/>
            <person name="Burri R."/>
            <person name="Olason P.I."/>
            <person name="Backstrom N."/>
            <person name="Kawakami T."/>
            <person name="Kunstner A."/>
            <person name="Makinen H."/>
            <person name="Nadachowska-Brzyska K."/>
            <person name="Qvarnstrom A."/>
            <person name="Uebbing S."/>
            <person name="Wolf J.B."/>
        </authorList>
    </citation>
    <scope>NUCLEOTIDE SEQUENCE [LARGE SCALE GENOMIC DNA]</scope>
</reference>
<evidence type="ECO:0000259" key="2">
    <source>
        <dbReference type="Pfam" id="PF14073"/>
    </source>
</evidence>
<sequence length="120" mass="13987">MVSSAELEKKMILKQQAQLQKEEGQNRLELHAKLEKLEMLEKECLKLTATQRIAEDKIKHLEEKLCKEEHQHKLIQDKKAQISYSSVLESLLGVLHISMKKYSTCVCISETIYQPQHRSN</sequence>
<dbReference type="GeneTree" id="ENSGT00530000063695"/>
<dbReference type="PANTHER" id="PTHR19336:SF10">
    <property type="entry name" value="CENTROSOMAL PROTEIN CEP57L1"/>
    <property type="match status" value="1"/>
</dbReference>
<feature type="domain" description="Cep57 centrosome localisation" evidence="2">
    <location>
        <begin position="1"/>
        <end position="82"/>
    </location>
</feature>
<dbReference type="AlphaFoldDB" id="A0A803WBD9"/>
<dbReference type="GO" id="GO:0008017">
    <property type="term" value="F:microtubule binding"/>
    <property type="evidence" value="ECO:0007669"/>
    <property type="project" value="TreeGrafter"/>
</dbReference>
<dbReference type="InterPro" id="IPR051756">
    <property type="entry name" value="Centrosomal_MT-associated"/>
</dbReference>
<reference evidence="3" key="3">
    <citation type="submission" date="2025-09" db="UniProtKB">
        <authorList>
            <consortium name="Ensembl"/>
        </authorList>
    </citation>
    <scope>IDENTIFICATION</scope>
</reference>
<dbReference type="GO" id="GO:0043015">
    <property type="term" value="F:gamma-tubulin binding"/>
    <property type="evidence" value="ECO:0007669"/>
    <property type="project" value="InterPro"/>
</dbReference>
<evidence type="ECO:0000256" key="1">
    <source>
        <dbReference type="SAM" id="Coils"/>
    </source>
</evidence>
<accession>A0A803WBD9</accession>
<keyword evidence="1" id="KW-0175">Coiled coil</keyword>
<dbReference type="GO" id="GO:0005813">
    <property type="term" value="C:centrosome"/>
    <property type="evidence" value="ECO:0007669"/>
    <property type="project" value="TreeGrafter"/>
</dbReference>
<evidence type="ECO:0000313" key="4">
    <source>
        <dbReference type="Proteomes" id="UP000016665"/>
    </source>
</evidence>
<dbReference type="Proteomes" id="UP000016665">
    <property type="component" value="Chromosome 3"/>
</dbReference>
<dbReference type="GO" id="GO:0042802">
    <property type="term" value="F:identical protein binding"/>
    <property type="evidence" value="ECO:0007669"/>
    <property type="project" value="InterPro"/>
</dbReference>
<dbReference type="PANTHER" id="PTHR19336">
    <property type="entry name" value="UNCHARACTERIZED DUF1167"/>
    <property type="match status" value="1"/>
</dbReference>
<dbReference type="Ensembl" id="ENSFALT00000043637.1">
    <property type="protein sequence ID" value="ENSFALP00000032295.1"/>
    <property type="gene ID" value="ENSFALG00000024436.1"/>
</dbReference>
<protein>
    <recommendedName>
        <fullName evidence="2">Cep57 centrosome localisation domain-containing protein</fullName>
    </recommendedName>
</protein>
<name>A0A803WBD9_FICAL</name>
<dbReference type="InterPro" id="IPR025913">
    <property type="entry name" value="Cep57_CLD"/>
</dbReference>
<evidence type="ECO:0000313" key="3">
    <source>
        <dbReference type="Ensembl" id="ENSFALP00000032295.1"/>
    </source>
</evidence>
<organism evidence="3 4">
    <name type="scientific">Ficedula albicollis</name>
    <name type="common">Collared flycatcher</name>
    <name type="synonym">Muscicapa albicollis</name>
    <dbReference type="NCBI Taxonomy" id="59894"/>
    <lineage>
        <taxon>Eukaryota</taxon>
        <taxon>Metazoa</taxon>
        <taxon>Chordata</taxon>
        <taxon>Craniata</taxon>
        <taxon>Vertebrata</taxon>
        <taxon>Euteleostomi</taxon>
        <taxon>Archelosauria</taxon>
        <taxon>Archosauria</taxon>
        <taxon>Dinosauria</taxon>
        <taxon>Saurischia</taxon>
        <taxon>Theropoda</taxon>
        <taxon>Coelurosauria</taxon>
        <taxon>Aves</taxon>
        <taxon>Neognathae</taxon>
        <taxon>Neoaves</taxon>
        <taxon>Telluraves</taxon>
        <taxon>Australaves</taxon>
        <taxon>Passeriformes</taxon>
        <taxon>Muscicapidae</taxon>
        <taxon>Ficedula</taxon>
    </lineage>
</organism>